<feature type="compositionally biased region" description="Basic and acidic residues" evidence="13">
    <location>
        <begin position="374"/>
        <end position="384"/>
    </location>
</feature>
<keyword evidence="4" id="KW-0808">Transferase</keyword>
<comment type="subcellular location">
    <subcellularLocation>
        <location evidence="2">Nucleus</location>
    </subcellularLocation>
</comment>
<feature type="domain" description="C2H2-type" evidence="14">
    <location>
        <begin position="11"/>
        <end position="38"/>
    </location>
</feature>
<dbReference type="Gene3D" id="3.30.40.10">
    <property type="entry name" value="Zinc/RING finger domain, C3HC4 (zinc finger)"/>
    <property type="match status" value="1"/>
</dbReference>
<dbReference type="Ensembl" id="ENSSPAT00000030054.1">
    <property type="protein sequence ID" value="ENSSPAP00000029580.1"/>
    <property type="gene ID" value="ENSSPAG00000022232.1"/>
</dbReference>
<feature type="region of interest" description="Disordered" evidence="13">
    <location>
        <begin position="236"/>
        <end position="261"/>
    </location>
</feature>
<keyword evidence="9" id="KW-0833">Ubl conjugation pathway</keyword>
<dbReference type="PANTHER" id="PTHR23328:SF1">
    <property type="entry name" value="E3 UBIQUITIN-PROTEIN LIGASE RNF168"/>
    <property type="match status" value="1"/>
</dbReference>
<proteinExistence type="predicted"/>
<dbReference type="GO" id="GO:0008270">
    <property type="term" value="F:zinc ion binding"/>
    <property type="evidence" value="ECO:0007669"/>
    <property type="project" value="UniProtKB-KW"/>
</dbReference>
<sequence>MKHVSCHLKPFPCSSCDKGFYRAQTLHKHQLTHQLREAQENDPDKLLRCDQCDRKFRLLRQLRVHQASHRLEKSPLKCHTCDRTYTSTSALRYHEVSHGCFLESVDKATLCCPLCRRRVSTWARLNSRNNSLVNQQLWQQIQNLFPLQCQRRLSGQDAVDDDRPVSECFHRLSEPGELRQEYEDQITKLTEEKRVLEEQQRRASEDLIQMMLEEEQQLLQEETRRRQEDERLARLLSNQLNSPPVSQQSLRPGDVTPAQKKKENILVSEAERQAERPLPHLDYYGPQTELRLPQEDHLIALGGPSLAKRKNSELDTTDEEENDVTKRRRYPSSLGMGLGLQSATEREAELQGRWRQEEEDRRLALLLQKELDKEERQKATDRRKGSANAHLLRQRPETSEEAASSSSTKTPKTSSSSSTVSRRVEAAGSSGTKTPKTSSSSSTVSMREEAAGSSGASQKTLISSCRGRKQTTLTEMFSSLSS</sequence>
<dbReference type="GeneTree" id="ENSGT00940000153680"/>
<keyword evidence="7" id="KW-0227">DNA damage</keyword>
<evidence type="ECO:0000256" key="4">
    <source>
        <dbReference type="ARBA" id="ARBA00022679"/>
    </source>
</evidence>
<evidence type="ECO:0000256" key="10">
    <source>
        <dbReference type="ARBA" id="ARBA00022833"/>
    </source>
</evidence>
<dbReference type="CDD" id="cd21952">
    <property type="entry name" value="MIU2_RNF168"/>
    <property type="match status" value="1"/>
</dbReference>
<evidence type="ECO:0000256" key="13">
    <source>
        <dbReference type="SAM" id="MobiDB-lite"/>
    </source>
</evidence>
<keyword evidence="11" id="KW-0539">Nucleus</keyword>
<dbReference type="Pfam" id="PF00096">
    <property type="entry name" value="zf-C2H2"/>
    <property type="match status" value="2"/>
</dbReference>
<evidence type="ECO:0000256" key="3">
    <source>
        <dbReference type="ARBA" id="ARBA00012483"/>
    </source>
</evidence>
<protein>
    <recommendedName>
        <fullName evidence="3">RING-type E3 ubiquitin transferase</fullName>
        <ecNumber evidence="3">2.3.2.27</ecNumber>
    </recommendedName>
</protein>
<feature type="domain" description="C2H2-type" evidence="14">
    <location>
        <begin position="76"/>
        <end position="98"/>
    </location>
</feature>
<reference evidence="15" key="1">
    <citation type="submission" date="2023-09" db="UniProtKB">
        <authorList>
            <consortium name="Ensembl"/>
        </authorList>
    </citation>
    <scope>IDENTIFICATION</scope>
</reference>
<dbReference type="PROSITE" id="PS50157">
    <property type="entry name" value="ZINC_FINGER_C2H2_2"/>
    <property type="match status" value="3"/>
</dbReference>
<feature type="region of interest" description="Disordered" evidence="13">
    <location>
        <begin position="303"/>
        <end position="356"/>
    </location>
</feature>
<evidence type="ECO:0000256" key="12">
    <source>
        <dbReference type="PROSITE-ProRule" id="PRU00042"/>
    </source>
</evidence>
<evidence type="ECO:0000256" key="7">
    <source>
        <dbReference type="ARBA" id="ARBA00022763"/>
    </source>
</evidence>
<dbReference type="PANTHER" id="PTHR23328">
    <property type="entry name" value="RING-TYPE DOMAIN-CONTAINING PROTEIN"/>
    <property type="match status" value="1"/>
</dbReference>
<feature type="region of interest" description="Disordered" evidence="13">
    <location>
        <begin position="374"/>
        <end position="482"/>
    </location>
</feature>
<evidence type="ECO:0000256" key="1">
    <source>
        <dbReference type="ARBA" id="ARBA00000900"/>
    </source>
</evidence>
<feature type="compositionally biased region" description="Low complexity" evidence="13">
    <location>
        <begin position="401"/>
        <end position="445"/>
    </location>
</feature>
<evidence type="ECO:0000313" key="15">
    <source>
        <dbReference type="Ensembl" id="ENSSPAP00000029580.1"/>
    </source>
</evidence>
<organism evidence="15">
    <name type="scientific">Stegastes partitus</name>
    <name type="common">bicolor damselfish</name>
    <dbReference type="NCBI Taxonomy" id="144197"/>
    <lineage>
        <taxon>Eukaryota</taxon>
        <taxon>Metazoa</taxon>
        <taxon>Chordata</taxon>
        <taxon>Craniata</taxon>
        <taxon>Vertebrata</taxon>
        <taxon>Euteleostomi</taxon>
        <taxon>Actinopterygii</taxon>
        <taxon>Neopterygii</taxon>
        <taxon>Teleostei</taxon>
        <taxon>Neoteleostei</taxon>
        <taxon>Acanthomorphata</taxon>
        <taxon>Ovalentaria</taxon>
        <taxon>Pomacentridae</taxon>
        <taxon>Stegastes</taxon>
    </lineage>
</organism>
<feature type="compositionally biased region" description="Polar residues" evidence="13">
    <location>
        <begin position="236"/>
        <end position="250"/>
    </location>
</feature>
<dbReference type="CDD" id="cd22265">
    <property type="entry name" value="UDM1_RNF168"/>
    <property type="match status" value="1"/>
</dbReference>
<feature type="compositionally biased region" description="Polar residues" evidence="13">
    <location>
        <begin position="454"/>
        <end position="463"/>
    </location>
</feature>
<dbReference type="AlphaFoldDB" id="A0A3B5B939"/>
<dbReference type="EC" id="2.3.2.27" evidence="3"/>
<feature type="domain" description="C2H2-type" evidence="14">
    <location>
        <begin position="47"/>
        <end position="74"/>
    </location>
</feature>
<dbReference type="GO" id="GO:0005634">
    <property type="term" value="C:nucleus"/>
    <property type="evidence" value="ECO:0007669"/>
    <property type="project" value="UniProtKB-SubCell"/>
</dbReference>
<dbReference type="SMART" id="SM00355">
    <property type="entry name" value="ZnF_C2H2"/>
    <property type="match status" value="3"/>
</dbReference>
<evidence type="ECO:0000256" key="8">
    <source>
        <dbReference type="ARBA" id="ARBA00022771"/>
    </source>
</evidence>
<dbReference type="GO" id="GO:0061630">
    <property type="term" value="F:ubiquitin protein ligase activity"/>
    <property type="evidence" value="ECO:0007669"/>
    <property type="project" value="UniProtKB-EC"/>
</dbReference>
<dbReference type="PROSITE" id="PS00028">
    <property type="entry name" value="ZINC_FINGER_C2H2_1"/>
    <property type="match status" value="3"/>
</dbReference>
<dbReference type="InterPro" id="IPR051657">
    <property type="entry name" value="RNF168/RNF169_E3_ubiq-ligase"/>
</dbReference>
<feature type="compositionally biased region" description="Polar residues" evidence="13">
    <location>
        <begin position="470"/>
        <end position="482"/>
    </location>
</feature>
<keyword evidence="6" id="KW-0677">Repeat</keyword>
<dbReference type="FunFam" id="3.30.160.60:FF:000100">
    <property type="entry name" value="Zinc finger 45-like"/>
    <property type="match status" value="1"/>
</dbReference>
<evidence type="ECO:0000256" key="2">
    <source>
        <dbReference type="ARBA" id="ARBA00004123"/>
    </source>
</evidence>
<dbReference type="STRING" id="144197.ENSSPAP00000029580"/>
<dbReference type="GO" id="GO:0031491">
    <property type="term" value="F:nucleosome binding"/>
    <property type="evidence" value="ECO:0007669"/>
    <property type="project" value="TreeGrafter"/>
</dbReference>
<dbReference type="GO" id="GO:0035861">
    <property type="term" value="C:site of double-strand break"/>
    <property type="evidence" value="ECO:0007669"/>
    <property type="project" value="TreeGrafter"/>
</dbReference>
<keyword evidence="10" id="KW-0862">Zinc</keyword>
<keyword evidence="5" id="KW-0479">Metal-binding</keyword>
<dbReference type="GO" id="GO:0006302">
    <property type="term" value="P:double-strand break repair"/>
    <property type="evidence" value="ECO:0007669"/>
    <property type="project" value="TreeGrafter"/>
</dbReference>
<dbReference type="InterPro" id="IPR013083">
    <property type="entry name" value="Znf_RING/FYVE/PHD"/>
</dbReference>
<dbReference type="InterPro" id="IPR013087">
    <property type="entry name" value="Znf_C2H2_type"/>
</dbReference>
<name>A0A3B5B939_9TELE</name>
<dbReference type="Gene3D" id="3.30.160.60">
    <property type="entry name" value="Classic Zinc Finger"/>
    <property type="match status" value="1"/>
</dbReference>
<evidence type="ECO:0000256" key="5">
    <source>
        <dbReference type="ARBA" id="ARBA00022723"/>
    </source>
</evidence>
<accession>A0A3B5B939</accession>
<evidence type="ECO:0000256" key="9">
    <source>
        <dbReference type="ARBA" id="ARBA00022786"/>
    </source>
</evidence>
<evidence type="ECO:0000256" key="6">
    <source>
        <dbReference type="ARBA" id="ARBA00022737"/>
    </source>
</evidence>
<dbReference type="SUPFAM" id="SSF57667">
    <property type="entry name" value="beta-beta-alpha zinc fingers"/>
    <property type="match status" value="2"/>
</dbReference>
<dbReference type="InterPro" id="IPR036236">
    <property type="entry name" value="Znf_C2H2_sf"/>
</dbReference>
<evidence type="ECO:0000259" key="14">
    <source>
        <dbReference type="PROSITE" id="PS50157"/>
    </source>
</evidence>
<evidence type="ECO:0000256" key="11">
    <source>
        <dbReference type="ARBA" id="ARBA00023242"/>
    </source>
</evidence>
<feature type="compositionally biased region" description="Basic and acidic residues" evidence="13">
    <location>
        <begin position="344"/>
        <end position="356"/>
    </location>
</feature>
<comment type="catalytic activity">
    <reaction evidence="1">
        <text>S-ubiquitinyl-[E2 ubiquitin-conjugating enzyme]-L-cysteine + [acceptor protein]-L-lysine = [E2 ubiquitin-conjugating enzyme]-L-cysteine + N(6)-ubiquitinyl-[acceptor protein]-L-lysine.</text>
        <dbReference type="EC" id="2.3.2.27"/>
    </reaction>
</comment>
<keyword evidence="8 12" id="KW-0863">Zinc-finger</keyword>